<evidence type="ECO:0000313" key="3">
    <source>
        <dbReference type="Proteomes" id="UP000298327"/>
    </source>
</evidence>
<sequence>MDLTVPYRYGALIRNPRRRMRCAFWTLSAGTPTLPDADPRTTRAAGRASSSFPDQAASSATRRSRLIFFSAGTSTGKLYVLGGGDRKVLHYLPGAHTLIYNSRSQLPETVESQLQAILADLDLQQLRALKTEGVPLGGVVRVLSGRYVSTLRKFVLDAVPWNSLKEREKELEVVKGLATFVKVNFARRQTRRSFDWS</sequence>
<reference evidence="2 3" key="1">
    <citation type="submission" date="2019-02" db="EMBL/GenBank/DDBJ databases">
        <title>Genome sequencing of the rare red list fungi Dentipellis fragilis.</title>
        <authorList>
            <person name="Buettner E."/>
            <person name="Kellner H."/>
        </authorList>
    </citation>
    <scope>NUCLEOTIDE SEQUENCE [LARGE SCALE GENOMIC DNA]</scope>
    <source>
        <strain evidence="2 3">DSM 105465</strain>
    </source>
</reference>
<evidence type="ECO:0000313" key="2">
    <source>
        <dbReference type="EMBL" id="TFY65418.1"/>
    </source>
</evidence>
<feature type="compositionally biased region" description="Polar residues" evidence="1">
    <location>
        <begin position="48"/>
        <end position="57"/>
    </location>
</feature>
<evidence type="ECO:0000256" key="1">
    <source>
        <dbReference type="SAM" id="MobiDB-lite"/>
    </source>
</evidence>
<accession>A0A4Y9YUP6</accession>
<dbReference type="Proteomes" id="UP000298327">
    <property type="component" value="Unassembled WGS sequence"/>
</dbReference>
<comment type="caution">
    <text evidence="2">The sequence shown here is derived from an EMBL/GenBank/DDBJ whole genome shotgun (WGS) entry which is preliminary data.</text>
</comment>
<protein>
    <submittedName>
        <fullName evidence="2">Uncharacterized protein</fullName>
    </submittedName>
</protein>
<dbReference type="AlphaFoldDB" id="A0A4Y9YUP6"/>
<feature type="region of interest" description="Disordered" evidence="1">
    <location>
        <begin position="35"/>
        <end position="57"/>
    </location>
</feature>
<proteinExistence type="predicted"/>
<dbReference type="EMBL" id="SEOQ01000337">
    <property type="protein sequence ID" value="TFY65418.1"/>
    <property type="molecule type" value="Genomic_DNA"/>
</dbReference>
<name>A0A4Y9YUP6_9AGAM</name>
<gene>
    <name evidence="2" type="ORF">EVG20_g5600</name>
</gene>
<organism evidence="2 3">
    <name type="scientific">Dentipellis fragilis</name>
    <dbReference type="NCBI Taxonomy" id="205917"/>
    <lineage>
        <taxon>Eukaryota</taxon>
        <taxon>Fungi</taxon>
        <taxon>Dikarya</taxon>
        <taxon>Basidiomycota</taxon>
        <taxon>Agaricomycotina</taxon>
        <taxon>Agaricomycetes</taxon>
        <taxon>Russulales</taxon>
        <taxon>Hericiaceae</taxon>
        <taxon>Dentipellis</taxon>
    </lineage>
</organism>
<keyword evidence="3" id="KW-1185">Reference proteome</keyword>